<evidence type="ECO:0000313" key="6">
    <source>
        <dbReference type="EMBL" id="OAD01109.1"/>
    </source>
</evidence>
<comment type="caution">
    <text evidence="6">The sequence shown here is derived from an EMBL/GenBank/DDBJ whole genome shotgun (WGS) entry which is preliminary data.</text>
</comment>
<gene>
    <name evidence="6" type="ORF">MUCCIDRAFT_184870</name>
</gene>
<dbReference type="OrthoDB" id="2271790at2759"/>
<dbReference type="GO" id="GO:0008270">
    <property type="term" value="F:zinc ion binding"/>
    <property type="evidence" value="ECO:0007669"/>
    <property type="project" value="UniProtKB-KW"/>
</dbReference>
<proteinExistence type="predicted"/>
<dbReference type="VEuPathDB" id="FungiDB:MUCCIDRAFT_184870"/>
<name>A0A162QPC6_MUCCL</name>
<evidence type="ECO:0000256" key="3">
    <source>
        <dbReference type="ARBA" id="ARBA00022833"/>
    </source>
</evidence>
<sequence>MYSPKIIVPSAPHHDGSKSDYFSPTTTASISTNHYHQQLNIESIRQHSLQDAIRLASQVNMKHDANGCYRCDLVAGYYMTALKYARESEPIQCNSDLFDLTWQMTNLVLSHRETNKYQYLHWFDLITAELWEFAKQLKEESYECDLHVPTMTTLGKRGSIDSLASDASGTSSHDEENYRRAIRITIYNCRALVCEQSNEVNQAIIYYRKCASVRPTPFEPQQHLQQTALATMQRLMEASRPSIKHKNTFSSAFTFDSSSSTSTTSSASSSSNPHTVTCSNCGIEKLVMPVCARCKSQPYCSVKCVKAHKSTHEATCQSSH</sequence>
<feature type="domain" description="MYND-type" evidence="5">
    <location>
        <begin position="278"/>
        <end position="316"/>
    </location>
</feature>
<keyword evidence="3" id="KW-0862">Zinc</keyword>
<evidence type="ECO:0000256" key="1">
    <source>
        <dbReference type="ARBA" id="ARBA00022723"/>
    </source>
</evidence>
<dbReference type="PROSITE" id="PS50865">
    <property type="entry name" value="ZF_MYND_2"/>
    <property type="match status" value="1"/>
</dbReference>
<dbReference type="AlphaFoldDB" id="A0A162QPC6"/>
<keyword evidence="7" id="KW-1185">Reference proteome</keyword>
<evidence type="ECO:0000256" key="4">
    <source>
        <dbReference type="PROSITE-ProRule" id="PRU00134"/>
    </source>
</evidence>
<dbReference type="EMBL" id="AMYB01000006">
    <property type="protein sequence ID" value="OAD01109.1"/>
    <property type="molecule type" value="Genomic_DNA"/>
</dbReference>
<protein>
    <recommendedName>
        <fullName evidence="5">MYND-type domain-containing protein</fullName>
    </recommendedName>
</protein>
<dbReference type="SUPFAM" id="SSF144232">
    <property type="entry name" value="HIT/MYND zinc finger-like"/>
    <property type="match status" value="1"/>
</dbReference>
<keyword evidence="1" id="KW-0479">Metal-binding</keyword>
<keyword evidence="2 4" id="KW-0863">Zinc-finger</keyword>
<dbReference type="Pfam" id="PF01753">
    <property type="entry name" value="zf-MYND"/>
    <property type="match status" value="1"/>
</dbReference>
<dbReference type="Proteomes" id="UP000077051">
    <property type="component" value="Unassembled WGS sequence"/>
</dbReference>
<reference evidence="6 7" key="1">
    <citation type="submission" date="2015-06" db="EMBL/GenBank/DDBJ databases">
        <title>Expansion of signal transduction pathways in fungi by whole-genome duplication.</title>
        <authorList>
            <consortium name="DOE Joint Genome Institute"/>
            <person name="Corrochano L.M."/>
            <person name="Kuo A."/>
            <person name="Marcet-Houben M."/>
            <person name="Polaino S."/>
            <person name="Salamov A."/>
            <person name="Villalobos J.M."/>
            <person name="Alvarez M.I."/>
            <person name="Avalos J."/>
            <person name="Benito E.P."/>
            <person name="Benoit I."/>
            <person name="Burger G."/>
            <person name="Camino L.P."/>
            <person name="Canovas D."/>
            <person name="Cerda-Olmedo E."/>
            <person name="Cheng J.-F."/>
            <person name="Dominguez A."/>
            <person name="Elias M."/>
            <person name="Eslava A.P."/>
            <person name="Glaser F."/>
            <person name="Grimwood J."/>
            <person name="Gutierrez G."/>
            <person name="Heitman J."/>
            <person name="Henrissat B."/>
            <person name="Iturriaga E.A."/>
            <person name="Lang B.F."/>
            <person name="Lavin J.L."/>
            <person name="Lee S."/>
            <person name="Li W."/>
            <person name="Lindquist E."/>
            <person name="Lopez-Garcia S."/>
            <person name="Luque E.M."/>
            <person name="Marcos A.T."/>
            <person name="Martin J."/>
            <person name="Mccluskey K."/>
            <person name="Medina H.R."/>
            <person name="Miralles-Duran A."/>
            <person name="Miyazaki A."/>
            <person name="Munoz-Torres E."/>
            <person name="Oguiza J.A."/>
            <person name="Ohm R."/>
            <person name="Olmedo M."/>
            <person name="Orejas M."/>
            <person name="Ortiz-Castellanos L."/>
            <person name="Pisabarro A.G."/>
            <person name="Rodriguez-Romero J."/>
            <person name="Ruiz-Herrera J."/>
            <person name="Ruiz-Vazquez R."/>
            <person name="Sanz C."/>
            <person name="Schackwitz W."/>
            <person name="Schmutz J."/>
            <person name="Shahriari M."/>
            <person name="Shelest E."/>
            <person name="Silva-Franco F."/>
            <person name="Soanes D."/>
            <person name="Syed K."/>
            <person name="Tagua V.G."/>
            <person name="Talbot N.J."/>
            <person name="Thon M."/>
            <person name="De Vries R.P."/>
            <person name="Wiebenga A."/>
            <person name="Yadav J.S."/>
            <person name="Braun E.L."/>
            <person name="Baker S."/>
            <person name="Garre V."/>
            <person name="Horwitz B."/>
            <person name="Torres-Martinez S."/>
            <person name="Idnurm A."/>
            <person name="Herrera-Estrella A."/>
            <person name="Gabaldon T."/>
            <person name="Grigoriev I.V."/>
        </authorList>
    </citation>
    <scope>NUCLEOTIDE SEQUENCE [LARGE SCALE GENOMIC DNA]</scope>
    <source>
        <strain evidence="6 7">CBS 277.49</strain>
    </source>
</reference>
<accession>A0A162QPC6</accession>
<evidence type="ECO:0000259" key="5">
    <source>
        <dbReference type="PROSITE" id="PS50865"/>
    </source>
</evidence>
<organism evidence="6 7">
    <name type="scientific">Mucor lusitanicus CBS 277.49</name>
    <dbReference type="NCBI Taxonomy" id="747725"/>
    <lineage>
        <taxon>Eukaryota</taxon>
        <taxon>Fungi</taxon>
        <taxon>Fungi incertae sedis</taxon>
        <taxon>Mucoromycota</taxon>
        <taxon>Mucoromycotina</taxon>
        <taxon>Mucoromycetes</taxon>
        <taxon>Mucorales</taxon>
        <taxon>Mucorineae</taxon>
        <taxon>Mucoraceae</taxon>
        <taxon>Mucor</taxon>
    </lineage>
</organism>
<evidence type="ECO:0000313" key="7">
    <source>
        <dbReference type="Proteomes" id="UP000077051"/>
    </source>
</evidence>
<dbReference type="Gene3D" id="6.10.140.2220">
    <property type="match status" value="1"/>
</dbReference>
<dbReference type="InterPro" id="IPR002893">
    <property type="entry name" value="Znf_MYND"/>
</dbReference>
<evidence type="ECO:0000256" key="2">
    <source>
        <dbReference type="ARBA" id="ARBA00022771"/>
    </source>
</evidence>